<dbReference type="AlphaFoldDB" id="A0A9P4QBK4"/>
<sequence length="208" mass="22669">MEQTMCWPHSFWFDESHLTIALPRSGFLLLILAPFQHCAYYSPLVNKQITPAVSHAIHTSSSTTSRLARVQCSPPPSRRSGRFGVAAAQLRPTNATNFQSALLSHQPAAHRTPLATMEPLPYLLPCSSNMPLLYGRPCPRVGRDVTVSRIRSPHARRIHHGAGGLAVSFAPYPQADPKKKTPSPVPRAGGVNKTYLAFACIPSVQVAC</sequence>
<name>A0A9P4QBK4_9PEZI</name>
<proteinExistence type="predicted"/>
<evidence type="ECO:0000313" key="2">
    <source>
        <dbReference type="Proteomes" id="UP000799441"/>
    </source>
</evidence>
<organism evidence="1 2">
    <name type="scientific">Polychaeton citri CBS 116435</name>
    <dbReference type="NCBI Taxonomy" id="1314669"/>
    <lineage>
        <taxon>Eukaryota</taxon>
        <taxon>Fungi</taxon>
        <taxon>Dikarya</taxon>
        <taxon>Ascomycota</taxon>
        <taxon>Pezizomycotina</taxon>
        <taxon>Dothideomycetes</taxon>
        <taxon>Dothideomycetidae</taxon>
        <taxon>Capnodiales</taxon>
        <taxon>Capnodiaceae</taxon>
        <taxon>Polychaeton</taxon>
    </lineage>
</organism>
<dbReference type="Proteomes" id="UP000799441">
    <property type="component" value="Unassembled WGS sequence"/>
</dbReference>
<keyword evidence="2" id="KW-1185">Reference proteome</keyword>
<dbReference type="EMBL" id="MU003787">
    <property type="protein sequence ID" value="KAF2721804.1"/>
    <property type="molecule type" value="Genomic_DNA"/>
</dbReference>
<reference evidence="1" key="1">
    <citation type="journal article" date="2020" name="Stud. Mycol.">
        <title>101 Dothideomycetes genomes: a test case for predicting lifestyles and emergence of pathogens.</title>
        <authorList>
            <person name="Haridas S."/>
            <person name="Albert R."/>
            <person name="Binder M."/>
            <person name="Bloem J."/>
            <person name="Labutti K."/>
            <person name="Salamov A."/>
            <person name="Andreopoulos B."/>
            <person name="Baker S."/>
            <person name="Barry K."/>
            <person name="Bills G."/>
            <person name="Bluhm B."/>
            <person name="Cannon C."/>
            <person name="Castanera R."/>
            <person name="Culley D."/>
            <person name="Daum C."/>
            <person name="Ezra D."/>
            <person name="Gonzalez J."/>
            <person name="Henrissat B."/>
            <person name="Kuo A."/>
            <person name="Liang C."/>
            <person name="Lipzen A."/>
            <person name="Lutzoni F."/>
            <person name="Magnuson J."/>
            <person name="Mondo S."/>
            <person name="Nolan M."/>
            <person name="Ohm R."/>
            <person name="Pangilinan J."/>
            <person name="Park H.-J."/>
            <person name="Ramirez L."/>
            <person name="Alfaro M."/>
            <person name="Sun H."/>
            <person name="Tritt A."/>
            <person name="Yoshinaga Y."/>
            <person name="Zwiers L.-H."/>
            <person name="Turgeon B."/>
            <person name="Goodwin S."/>
            <person name="Spatafora J."/>
            <person name="Crous P."/>
            <person name="Grigoriev I."/>
        </authorList>
    </citation>
    <scope>NUCLEOTIDE SEQUENCE</scope>
    <source>
        <strain evidence="1">CBS 116435</strain>
    </source>
</reference>
<evidence type="ECO:0000313" key="1">
    <source>
        <dbReference type="EMBL" id="KAF2721804.1"/>
    </source>
</evidence>
<comment type="caution">
    <text evidence="1">The sequence shown here is derived from an EMBL/GenBank/DDBJ whole genome shotgun (WGS) entry which is preliminary data.</text>
</comment>
<accession>A0A9P4QBK4</accession>
<gene>
    <name evidence="1" type="ORF">K431DRAFT_64039</name>
</gene>
<protein>
    <submittedName>
        <fullName evidence="1">Uncharacterized protein</fullName>
    </submittedName>
</protein>